<keyword evidence="2" id="KW-0689">Ribosomal protein</keyword>
<dbReference type="InterPro" id="IPR012678">
    <property type="entry name" value="Ribosomal_uL23/eL15/eS24_sf"/>
</dbReference>
<dbReference type="Gene3D" id="3.30.70.330">
    <property type="match status" value="1"/>
</dbReference>
<comment type="caution">
    <text evidence="5">The sequence shown here is derived from an EMBL/GenBank/DDBJ whole genome shotgun (WGS) entry which is preliminary data.</text>
</comment>
<gene>
    <name evidence="5" type="ORF">B0A50_00555</name>
</gene>
<name>A0A4V5N6S3_9PEZI</name>
<protein>
    <recommendedName>
        <fullName evidence="4">Large ribosomal subunit protein uL23m</fullName>
    </recommendedName>
</protein>
<evidence type="ECO:0000256" key="1">
    <source>
        <dbReference type="ARBA" id="ARBA00006700"/>
    </source>
</evidence>
<dbReference type="OrthoDB" id="275582at2759"/>
<dbReference type="InterPro" id="IPR012677">
    <property type="entry name" value="Nucleotide-bd_a/b_plait_sf"/>
</dbReference>
<keyword evidence="3" id="KW-0687">Ribonucleoprotein</keyword>
<keyword evidence="6" id="KW-1185">Reference proteome</keyword>
<evidence type="ECO:0000256" key="4">
    <source>
        <dbReference type="ARBA" id="ARBA00039977"/>
    </source>
</evidence>
<dbReference type="GO" id="GO:0005762">
    <property type="term" value="C:mitochondrial large ribosomal subunit"/>
    <property type="evidence" value="ECO:0007669"/>
    <property type="project" value="TreeGrafter"/>
</dbReference>
<dbReference type="PANTHER" id="PTHR12059">
    <property type="entry name" value="RIBOSOMAL PROTEIN L23-RELATED"/>
    <property type="match status" value="1"/>
</dbReference>
<evidence type="ECO:0000256" key="3">
    <source>
        <dbReference type="ARBA" id="ARBA00023274"/>
    </source>
</evidence>
<dbReference type="GO" id="GO:0003735">
    <property type="term" value="F:structural constituent of ribosome"/>
    <property type="evidence" value="ECO:0007669"/>
    <property type="project" value="InterPro"/>
</dbReference>
<reference evidence="5 6" key="1">
    <citation type="submission" date="2017-03" db="EMBL/GenBank/DDBJ databases">
        <title>Genomes of endolithic fungi from Antarctica.</title>
        <authorList>
            <person name="Coleine C."/>
            <person name="Masonjones S."/>
            <person name="Stajich J.E."/>
        </authorList>
    </citation>
    <scope>NUCLEOTIDE SEQUENCE [LARGE SCALE GENOMIC DNA]</scope>
    <source>
        <strain evidence="5 6">CCFEE 6315</strain>
    </source>
</reference>
<evidence type="ECO:0000256" key="2">
    <source>
        <dbReference type="ARBA" id="ARBA00022980"/>
    </source>
</evidence>
<comment type="similarity">
    <text evidence="1">Belongs to the universal ribosomal protein uL23 family.</text>
</comment>
<proteinExistence type="inferred from homology"/>
<dbReference type="InterPro" id="IPR013025">
    <property type="entry name" value="Ribosomal_uL23-like"/>
</dbReference>
<sequence length="186" mass="21230">MTTAVPPSFRLGLKKIYLPDFTVALKRTPFLPPTQATFTVPLWFSKLDLRDYLYNVYKLPISPSIRSYVRQSRLRQGADPSAARPQYKRWHRPRSTKIMTVEMGQGFVWPTGPRTEEDFKSWNKKELKIAKEENAAMQERAGPGGDAVGVGEERRAAMKEQAKALLEGRERWRSGGKEGQGIMFGR</sequence>
<accession>A0A4V5N6S3</accession>
<evidence type="ECO:0000313" key="5">
    <source>
        <dbReference type="EMBL" id="TKA33719.1"/>
    </source>
</evidence>
<dbReference type="Proteomes" id="UP000308549">
    <property type="component" value="Unassembled WGS sequence"/>
</dbReference>
<dbReference type="EMBL" id="NAJL01000002">
    <property type="protein sequence ID" value="TKA33719.1"/>
    <property type="molecule type" value="Genomic_DNA"/>
</dbReference>
<dbReference type="PANTHER" id="PTHR12059:SF5">
    <property type="entry name" value="LARGE RIBOSOMAL SUBUNIT PROTEIN UL23M"/>
    <property type="match status" value="1"/>
</dbReference>
<dbReference type="SUPFAM" id="SSF54189">
    <property type="entry name" value="Ribosomal proteins S24e, L23 and L15e"/>
    <property type="match status" value="1"/>
</dbReference>
<evidence type="ECO:0000313" key="6">
    <source>
        <dbReference type="Proteomes" id="UP000308549"/>
    </source>
</evidence>
<dbReference type="GO" id="GO:0032543">
    <property type="term" value="P:mitochondrial translation"/>
    <property type="evidence" value="ECO:0007669"/>
    <property type="project" value="TreeGrafter"/>
</dbReference>
<organism evidence="5 6">
    <name type="scientific">Salinomyces thailandicus</name>
    <dbReference type="NCBI Taxonomy" id="706561"/>
    <lineage>
        <taxon>Eukaryota</taxon>
        <taxon>Fungi</taxon>
        <taxon>Dikarya</taxon>
        <taxon>Ascomycota</taxon>
        <taxon>Pezizomycotina</taxon>
        <taxon>Dothideomycetes</taxon>
        <taxon>Dothideomycetidae</taxon>
        <taxon>Mycosphaerellales</taxon>
        <taxon>Teratosphaeriaceae</taxon>
        <taxon>Salinomyces</taxon>
    </lineage>
</organism>
<dbReference type="AlphaFoldDB" id="A0A4V5N6S3"/>